<keyword evidence="1" id="KW-0812">Transmembrane</keyword>
<proteinExistence type="predicted"/>
<organism evidence="2 3">
    <name type="scientific">Tardiphaga alba</name>
    <dbReference type="NCBI Taxonomy" id="340268"/>
    <lineage>
        <taxon>Bacteria</taxon>
        <taxon>Pseudomonadati</taxon>
        <taxon>Pseudomonadota</taxon>
        <taxon>Alphaproteobacteria</taxon>
        <taxon>Hyphomicrobiales</taxon>
        <taxon>Nitrobacteraceae</taxon>
        <taxon>Tardiphaga</taxon>
    </lineage>
</organism>
<feature type="transmembrane region" description="Helical" evidence="1">
    <location>
        <begin position="76"/>
        <end position="96"/>
    </location>
</feature>
<protein>
    <recommendedName>
        <fullName evidence="4">DUF1640 domain-containing protein</fullName>
    </recommendedName>
</protein>
<gene>
    <name evidence="2" type="ORF">RPMA_15770</name>
</gene>
<evidence type="ECO:0000313" key="2">
    <source>
        <dbReference type="EMBL" id="QUS40127.1"/>
    </source>
</evidence>
<sequence length="102" mass="10719">MTVTFDTLTYSKRLREAGVPKEQADAHAGAALYLFKAISPSTVVLEAPEAKSHLPASSVDMTAAIDRMVWQVTVRVGGLILLAVSVLAVFVVGVLGKASPPI</sequence>
<dbReference type="Proteomes" id="UP000682843">
    <property type="component" value="Chromosome"/>
</dbReference>
<keyword evidence="3" id="KW-1185">Reference proteome</keyword>
<keyword evidence="1" id="KW-0472">Membrane</keyword>
<name>A0ABX8A9G7_9BRAD</name>
<dbReference type="EMBL" id="CP036498">
    <property type="protein sequence ID" value="QUS40127.1"/>
    <property type="molecule type" value="Genomic_DNA"/>
</dbReference>
<dbReference type="RefSeq" id="WP_211908596.1">
    <property type="nucleotide sequence ID" value="NZ_CP036498.1"/>
</dbReference>
<evidence type="ECO:0000256" key="1">
    <source>
        <dbReference type="SAM" id="Phobius"/>
    </source>
</evidence>
<reference evidence="2 3" key="1">
    <citation type="submission" date="2019-02" db="EMBL/GenBank/DDBJ databases">
        <title>Emended description of the genus Rhodopseudomonas and description of Rhodopseudomonas albus sp. nov., a non-phototrophic, heavy-metal-tolerant bacterium isolated from garden soil.</title>
        <authorList>
            <person name="Bao Z."/>
            <person name="Cao W.W."/>
            <person name="Sato Y."/>
            <person name="Nishizawa T."/>
            <person name="Zhao J."/>
            <person name="Guo Y."/>
            <person name="Ohta H."/>
        </authorList>
    </citation>
    <scope>NUCLEOTIDE SEQUENCE [LARGE SCALE GENOMIC DNA]</scope>
    <source>
        <strain evidence="2 3">SK50-23</strain>
    </source>
</reference>
<evidence type="ECO:0008006" key="4">
    <source>
        <dbReference type="Google" id="ProtNLM"/>
    </source>
</evidence>
<keyword evidence="1" id="KW-1133">Transmembrane helix</keyword>
<accession>A0ABX8A9G7</accession>
<evidence type="ECO:0000313" key="3">
    <source>
        <dbReference type="Proteomes" id="UP000682843"/>
    </source>
</evidence>